<evidence type="ECO:0000256" key="6">
    <source>
        <dbReference type="PIRSR" id="PIRSR004692-3"/>
    </source>
</evidence>
<feature type="domain" description="CBS" evidence="8">
    <location>
        <begin position="268"/>
        <end position="320"/>
    </location>
</feature>
<dbReference type="Gene3D" id="3.40.50.10490">
    <property type="entry name" value="Glucose-6-phosphate isomerase like protein, domain 1"/>
    <property type="match status" value="1"/>
</dbReference>
<dbReference type="PROSITE" id="PS51371">
    <property type="entry name" value="CBS"/>
    <property type="match status" value="2"/>
</dbReference>
<dbReference type="PROSITE" id="PS51464">
    <property type="entry name" value="SIS"/>
    <property type="match status" value="1"/>
</dbReference>
<dbReference type="Gene3D" id="3.10.580.10">
    <property type="entry name" value="CBS-domain"/>
    <property type="match status" value="1"/>
</dbReference>
<keyword evidence="10" id="KW-0413">Isomerase</keyword>
<evidence type="ECO:0000256" key="4">
    <source>
        <dbReference type="PIRNR" id="PIRNR004692"/>
    </source>
</evidence>
<evidence type="ECO:0000259" key="8">
    <source>
        <dbReference type="PROSITE" id="PS51371"/>
    </source>
</evidence>
<evidence type="ECO:0000259" key="9">
    <source>
        <dbReference type="PROSITE" id="PS51464"/>
    </source>
</evidence>
<dbReference type="InterPro" id="IPR046348">
    <property type="entry name" value="SIS_dom_sf"/>
</dbReference>
<proteinExistence type="inferred from homology"/>
<keyword evidence="5" id="KW-0862">Zinc</keyword>
<dbReference type="PANTHER" id="PTHR42745">
    <property type="match status" value="1"/>
</dbReference>
<dbReference type="InterPro" id="IPR035474">
    <property type="entry name" value="SIS_Kpsf"/>
</dbReference>
<dbReference type="GO" id="GO:0005975">
    <property type="term" value="P:carbohydrate metabolic process"/>
    <property type="evidence" value="ECO:0007669"/>
    <property type="project" value="InterPro"/>
</dbReference>
<dbReference type="InterPro" id="IPR004800">
    <property type="entry name" value="KdsD/KpsF-type"/>
</dbReference>
<feature type="site" description="Catalytically relevant" evidence="6">
    <location>
        <position position="187"/>
    </location>
</feature>
<feature type="site" description="Catalytically relevant" evidence="6">
    <location>
        <position position="53"/>
    </location>
</feature>
<organism evidence="10 11">
    <name type="scientific">Gemmatimonas groenlandica</name>
    <dbReference type="NCBI Taxonomy" id="2732249"/>
    <lineage>
        <taxon>Bacteria</taxon>
        <taxon>Pseudomonadati</taxon>
        <taxon>Gemmatimonadota</taxon>
        <taxon>Gemmatimonadia</taxon>
        <taxon>Gemmatimonadales</taxon>
        <taxon>Gemmatimonadaceae</taxon>
        <taxon>Gemmatimonas</taxon>
    </lineage>
</organism>
<keyword evidence="5" id="KW-0479">Metal-binding</keyword>
<sequence>MTAELIVERGRRVLNLEAAALTDVERTLGDDFARAVQLLAACRGRVIIAGVGKSGLVGRKMAATFTSTGSPAMFLHPVESVHGDLGIVGTDDVAILISKSGESQELLGLIDALSRLGVRMIAITADRASRLSRHADVTLDLGVREEACPHDLAPTTSTTVTMALGDALAVALMEEKGFRAEDFARFHPGGSLGRRLLTRVADVMVSSDLPVLDRTATMREAIVLLAERRGIAVVVEHDRVLGVVTAGDLTRLLERHTDVLSVPVASVMTTTPRMAHDHELGSAVVHRMETHGIMAMPVLNEHEGLVGIVHLHDLMRAGAA</sequence>
<name>A0A6M4IKB5_9BACT</name>
<feature type="site" description="Catalytically relevant" evidence="6">
    <location>
        <position position="146"/>
    </location>
</feature>
<protein>
    <submittedName>
        <fullName evidence="10">KpsF/GutQ family sugar-phosphate isomerase</fullName>
    </submittedName>
</protein>
<dbReference type="CDD" id="cd05014">
    <property type="entry name" value="SIS_Kpsf"/>
    <property type="match status" value="1"/>
</dbReference>
<gene>
    <name evidence="10" type="ORF">HKW67_05935</name>
</gene>
<dbReference type="SUPFAM" id="SSF53697">
    <property type="entry name" value="SIS domain"/>
    <property type="match status" value="1"/>
</dbReference>
<dbReference type="KEGG" id="ggr:HKW67_05935"/>
<dbReference type="Pfam" id="PF00571">
    <property type="entry name" value="CBS"/>
    <property type="match status" value="2"/>
</dbReference>
<dbReference type="Proteomes" id="UP000500938">
    <property type="component" value="Chromosome"/>
</dbReference>
<dbReference type="GO" id="GO:0097367">
    <property type="term" value="F:carbohydrate derivative binding"/>
    <property type="evidence" value="ECO:0007669"/>
    <property type="project" value="InterPro"/>
</dbReference>
<dbReference type="GO" id="GO:0046872">
    <property type="term" value="F:metal ion binding"/>
    <property type="evidence" value="ECO:0007669"/>
    <property type="project" value="UniProtKB-KW"/>
</dbReference>
<comment type="similarity">
    <text evidence="1 4">Belongs to the SIS family. GutQ/KpsF subfamily.</text>
</comment>
<dbReference type="GO" id="GO:1901135">
    <property type="term" value="P:carbohydrate derivative metabolic process"/>
    <property type="evidence" value="ECO:0007669"/>
    <property type="project" value="InterPro"/>
</dbReference>
<dbReference type="FunFam" id="3.40.50.10490:FF:000011">
    <property type="entry name" value="Arabinose 5-phosphate isomerase"/>
    <property type="match status" value="1"/>
</dbReference>
<evidence type="ECO:0000256" key="2">
    <source>
        <dbReference type="ARBA" id="ARBA00022737"/>
    </source>
</evidence>
<dbReference type="GO" id="GO:0019146">
    <property type="term" value="F:arabinose-5-phosphate isomerase activity"/>
    <property type="evidence" value="ECO:0007669"/>
    <property type="project" value="UniProtKB-ARBA"/>
</dbReference>
<dbReference type="AlphaFoldDB" id="A0A6M4IKB5"/>
<dbReference type="PANTHER" id="PTHR42745:SF1">
    <property type="entry name" value="ARABINOSE 5-PHOSPHATE ISOMERASE KDSD"/>
    <property type="match status" value="1"/>
</dbReference>
<feature type="binding site" evidence="5">
    <location>
        <position position="76"/>
    </location>
    <ligand>
        <name>Zn(2+)</name>
        <dbReference type="ChEBI" id="CHEBI:29105"/>
    </ligand>
</feature>
<feature type="domain" description="SIS" evidence="9">
    <location>
        <begin position="35"/>
        <end position="178"/>
    </location>
</feature>
<dbReference type="NCBIfam" id="TIGR00393">
    <property type="entry name" value="kpsF"/>
    <property type="match status" value="1"/>
</dbReference>
<evidence type="ECO:0000313" key="10">
    <source>
        <dbReference type="EMBL" id="QJR35080.1"/>
    </source>
</evidence>
<dbReference type="RefSeq" id="WP_171224509.1">
    <property type="nucleotide sequence ID" value="NZ_CP053085.1"/>
</dbReference>
<evidence type="ECO:0000313" key="11">
    <source>
        <dbReference type="Proteomes" id="UP000500938"/>
    </source>
</evidence>
<keyword evidence="3 7" id="KW-0129">CBS domain</keyword>
<keyword evidence="2" id="KW-0677">Repeat</keyword>
<dbReference type="Pfam" id="PF01380">
    <property type="entry name" value="SIS"/>
    <property type="match status" value="1"/>
</dbReference>
<feature type="site" description="Catalytically relevant" evidence="6">
    <location>
        <position position="105"/>
    </location>
</feature>
<dbReference type="InterPro" id="IPR000644">
    <property type="entry name" value="CBS_dom"/>
</dbReference>
<evidence type="ECO:0000256" key="5">
    <source>
        <dbReference type="PIRSR" id="PIRSR004692-2"/>
    </source>
</evidence>
<dbReference type="InterPro" id="IPR046342">
    <property type="entry name" value="CBS_dom_sf"/>
</dbReference>
<dbReference type="InterPro" id="IPR050986">
    <property type="entry name" value="GutQ/KpsF_isomerases"/>
</dbReference>
<feature type="domain" description="CBS" evidence="8">
    <location>
        <begin position="204"/>
        <end position="259"/>
    </location>
</feature>
<dbReference type="InterPro" id="IPR001347">
    <property type="entry name" value="SIS_dom"/>
</dbReference>
<accession>A0A6M4IKB5</accession>
<evidence type="ECO:0000256" key="3">
    <source>
        <dbReference type="ARBA" id="ARBA00023122"/>
    </source>
</evidence>
<reference evidence="10 11" key="1">
    <citation type="submission" date="2020-05" db="EMBL/GenBank/DDBJ databases">
        <title>Complete genome sequence of Gemmatimonas greenlandica TET16.</title>
        <authorList>
            <person name="Zeng Y."/>
        </authorList>
    </citation>
    <scope>NUCLEOTIDE SEQUENCE [LARGE SCALE GENOMIC DNA]</scope>
    <source>
        <strain evidence="10 11">TET16</strain>
    </source>
</reference>
<evidence type="ECO:0000256" key="1">
    <source>
        <dbReference type="ARBA" id="ARBA00008165"/>
    </source>
</evidence>
<evidence type="ECO:0000256" key="7">
    <source>
        <dbReference type="PROSITE-ProRule" id="PRU00703"/>
    </source>
</evidence>
<keyword evidence="11" id="KW-1185">Reference proteome</keyword>
<dbReference type="PIRSF" id="PIRSF004692">
    <property type="entry name" value="KdsD_KpsF"/>
    <property type="match status" value="1"/>
</dbReference>
<dbReference type="SMART" id="SM00116">
    <property type="entry name" value="CBS"/>
    <property type="match status" value="2"/>
</dbReference>
<dbReference type="EMBL" id="CP053085">
    <property type="protein sequence ID" value="QJR35080.1"/>
    <property type="molecule type" value="Genomic_DNA"/>
</dbReference>